<keyword evidence="2" id="KW-0472">Membrane</keyword>
<comment type="caution">
    <text evidence="3">The sequence shown here is derived from an EMBL/GenBank/DDBJ whole genome shotgun (WGS) entry which is preliminary data.</text>
</comment>
<evidence type="ECO:0000256" key="2">
    <source>
        <dbReference type="SAM" id="Phobius"/>
    </source>
</evidence>
<dbReference type="PANTHER" id="PTHR39087">
    <property type="entry name" value="UPF0104 MEMBRANE PROTEIN MJ1595"/>
    <property type="match status" value="1"/>
</dbReference>
<accession>A0ABV7HK36</accession>
<dbReference type="PANTHER" id="PTHR39087:SF2">
    <property type="entry name" value="UPF0104 MEMBRANE PROTEIN MJ1595"/>
    <property type="match status" value="1"/>
</dbReference>
<sequence>MPSTESHRSAFGEKLHSLRHWINWSWVKNGLTVVFFCLVAYLLYQQAITIEWGKVFETLKNTSMVTLATGFGLGVLCYFVYAGYDLFGRYLLGLRVSVAKTWFVAWLSYAFNLNLSSLVGGIAFRYRLYSRLGVKAGDVTRILGISIATNWLGYILLAGGLFVSGQVNPPESWAVNATHLQFIGAAFIAVVLAYLGMCAFSKRREFQVRDTTLTLPSVSIAVLQLVVACAHWTLMASVIYQFLADDVNFPTVFAVLLVSSLAGVITHIPGGLGVLEAVFLALLAGQVEKSTILGSLFAYRCVFYLIPLAIATPTYLVFEAFTRPPQGDSETPNNERNKTTAALSEAESA</sequence>
<feature type="transmembrane region" description="Helical" evidence="2">
    <location>
        <begin position="104"/>
        <end position="128"/>
    </location>
</feature>
<feature type="transmembrane region" description="Helical" evidence="2">
    <location>
        <begin position="65"/>
        <end position="84"/>
    </location>
</feature>
<protein>
    <submittedName>
        <fullName evidence="3">UPF0104 family protein</fullName>
    </submittedName>
</protein>
<feature type="transmembrane region" description="Helical" evidence="2">
    <location>
        <begin position="140"/>
        <end position="162"/>
    </location>
</feature>
<feature type="region of interest" description="Disordered" evidence="1">
    <location>
        <begin position="325"/>
        <end position="349"/>
    </location>
</feature>
<reference evidence="4" key="1">
    <citation type="journal article" date="2019" name="Int. J. Syst. Evol. Microbiol.">
        <title>The Global Catalogue of Microorganisms (GCM) 10K type strain sequencing project: providing services to taxonomists for standard genome sequencing and annotation.</title>
        <authorList>
            <consortium name="The Broad Institute Genomics Platform"/>
            <consortium name="The Broad Institute Genome Sequencing Center for Infectious Disease"/>
            <person name="Wu L."/>
            <person name="Ma J."/>
        </authorList>
    </citation>
    <scope>NUCLEOTIDE SEQUENCE [LARGE SCALE GENOMIC DNA]</scope>
    <source>
        <strain evidence="4">KCTC 52141</strain>
    </source>
</reference>
<feature type="transmembrane region" description="Helical" evidence="2">
    <location>
        <begin position="182"/>
        <end position="201"/>
    </location>
</feature>
<organism evidence="3 4">
    <name type="scientific">Gilvimarinus japonicus</name>
    <dbReference type="NCBI Taxonomy" id="1796469"/>
    <lineage>
        <taxon>Bacteria</taxon>
        <taxon>Pseudomonadati</taxon>
        <taxon>Pseudomonadota</taxon>
        <taxon>Gammaproteobacteria</taxon>
        <taxon>Cellvibrionales</taxon>
        <taxon>Cellvibrionaceae</taxon>
        <taxon>Gilvimarinus</taxon>
    </lineage>
</organism>
<feature type="transmembrane region" description="Helical" evidence="2">
    <location>
        <begin position="252"/>
        <end position="285"/>
    </location>
</feature>
<keyword evidence="2" id="KW-0812">Transmembrane</keyword>
<keyword evidence="4" id="KW-1185">Reference proteome</keyword>
<proteinExistence type="predicted"/>
<gene>
    <name evidence="3" type="ORF">ACFOEB_03390</name>
</gene>
<dbReference type="Proteomes" id="UP001595548">
    <property type="component" value="Unassembled WGS sequence"/>
</dbReference>
<evidence type="ECO:0000256" key="1">
    <source>
        <dbReference type="SAM" id="MobiDB-lite"/>
    </source>
</evidence>
<name>A0ABV7HK36_9GAMM</name>
<feature type="transmembrane region" description="Helical" evidence="2">
    <location>
        <begin position="26"/>
        <end position="44"/>
    </location>
</feature>
<dbReference type="EMBL" id="JBHRTL010000004">
    <property type="protein sequence ID" value="MFC3154233.1"/>
    <property type="molecule type" value="Genomic_DNA"/>
</dbReference>
<keyword evidence="2" id="KW-1133">Transmembrane helix</keyword>
<evidence type="ECO:0000313" key="3">
    <source>
        <dbReference type="EMBL" id="MFC3154233.1"/>
    </source>
</evidence>
<feature type="transmembrane region" description="Helical" evidence="2">
    <location>
        <begin position="213"/>
        <end position="240"/>
    </location>
</feature>
<evidence type="ECO:0000313" key="4">
    <source>
        <dbReference type="Proteomes" id="UP001595548"/>
    </source>
</evidence>
<feature type="transmembrane region" description="Helical" evidence="2">
    <location>
        <begin position="297"/>
        <end position="318"/>
    </location>
</feature>